<evidence type="ECO:0000313" key="5">
    <source>
        <dbReference type="EMBL" id="KIZ02571.1"/>
    </source>
</evidence>
<proteinExistence type="predicted"/>
<dbReference type="EMBL" id="KK101017">
    <property type="protein sequence ID" value="KIZ02571.1"/>
    <property type="molecule type" value="Genomic_DNA"/>
</dbReference>
<dbReference type="Gene3D" id="1.10.530.10">
    <property type="match status" value="1"/>
</dbReference>
<sequence>MRFFAVVLLVLGTLAAPATAEASRGRPWLSNWRGWPHRRALLQAPPVPAAPKRAGARRAGFVPLAAGANFTVAAAPSGIGPLANGTKPKRTPVVTRKLFFTLFQGDRDACTTCPDYNKFPNDKATLQRQWRLFTTAEKELKFHFKNASEAAVFFGNMKVIYGGSLDRILEACARAGTPQKCSAGPKYYGRGPVLITGADNYAAMGKFLGLDLTSNPDLLLDTNSTAGWKSALAFWALAPEFSCVGAFIKGPPCPRAARNGNVAAVTRRIVPNECVPLAARTTPAWKMQSDRISAINSVRAVFGLPPLNPMTAWCGKKGA</sequence>
<dbReference type="GO" id="GO:0006952">
    <property type="term" value="P:defense response"/>
    <property type="evidence" value="ECO:0007669"/>
    <property type="project" value="UniProtKB-KW"/>
</dbReference>
<evidence type="ECO:0000256" key="3">
    <source>
        <dbReference type="SAM" id="SignalP"/>
    </source>
</evidence>
<organism evidence="5 6">
    <name type="scientific">Monoraphidium neglectum</name>
    <dbReference type="NCBI Taxonomy" id="145388"/>
    <lineage>
        <taxon>Eukaryota</taxon>
        <taxon>Viridiplantae</taxon>
        <taxon>Chlorophyta</taxon>
        <taxon>core chlorophytes</taxon>
        <taxon>Chlorophyceae</taxon>
        <taxon>CS clade</taxon>
        <taxon>Sphaeropleales</taxon>
        <taxon>Selenastraceae</taxon>
        <taxon>Monoraphidium</taxon>
    </lineage>
</organism>
<reference evidence="5 6" key="1">
    <citation type="journal article" date="2013" name="BMC Genomics">
        <title>Reconstruction of the lipid metabolism for the microalga Monoraphidium neglectum from its genome sequence reveals characteristics suitable for biofuel production.</title>
        <authorList>
            <person name="Bogen C."/>
            <person name="Al-Dilaimi A."/>
            <person name="Albersmeier A."/>
            <person name="Wichmann J."/>
            <person name="Grundmann M."/>
            <person name="Rupp O."/>
            <person name="Lauersen K.J."/>
            <person name="Blifernez-Klassen O."/>
            <person name="Kalinowski J."/>
            <person name="Goesmann A."/>
            <person name="Mussgnug J.H."/>
            <person name="Kruse O."/>
        </authorList>
    </citation>
    <scope>NUCLEOTIDE SEQUENCE [LARGE SCALE GENOMIC DNA]</scope>
    <source>
        <strain evidence="5 6">SAG 48.87</strain>
    </source>
</reference>
<keyword evidence="1" id="KW-0611">Plant defense</keyword>
<protein>
    <recommendedName>
        <fullName evidence="4">Glycoside hydrolase family 19 catalytic domain-containing protein</fullName>
    </recommendedName>
</protein>
<evidence type="ECO:0000256" key="2">
    <source>
        <dbReference type="ARBA" id="ARBA00023157"/>
    </source>
</evidence>
<dbReference type="RefSeq" id="XP_013901590.1">
    <property type="nucleotide sequence ID" value="XM_014046136.1"/>
</dbReference>
<dbReference type="Proteomes" id="UP000054498">
    <property type="component" value="Unassembled WGS sequence"/>
</dbReference>
<keyword evidence="6" id="KW-1185">Reference proteome</keyword>
<dbReference type="InterPro" id="IPR000726">
    <property type="entry name" value="Glyco_hydro_19_cat"/>
</dbReference>
<dbReference type="GO" id="GO:0006032">
    <property type="term" value="P:chitin catabolic process"/>
    <property type="evidence" value="ECO:0007669"/>
    <property type="project" value="InterPro"/>
</dbReference>
<dbReference type="Pfam" id="PF00182">
    <property type="entry name" value="Glyco_hydro_19"/>
    <property type="match status" value="1"/>
</dbReference>
<dbReference type="KEGG" id="mng:MNEG_5388"/>
<dbReference type="GO" id="GO:0016998">
    <property type="term" value="P:cell wall macromolecule catabolic process"/>
    <property type="evidence" value="ECO:0007669"/>
    <property type="project" value="InterPro"/>
</dbReference>
<feature type="domain" description="Glycoside hydrolase family 19 catalytic" evidence="4">
    <location>
        <begin position="178"/>
        <end position="238"/>
    </location>
</feature>
<dbReference type="PANTHER" id="PTHR22595">
    <property type="entry name" value="CHITINASE-RELATED"/>
    <property type="match status" value="1"/>
</dbReference>
<keyword evidence="3" id="KW-0732">Signal</keyword>
<dbReference type="PANTHER" id="PTHR22595:SF79">
    <property type="entry name" value="CHITINASE 12"/>
    <property type="match status" value="1"/>
</dbReference>
<keyword evidence="2" id="KW-1015">Disulfide bond</keyword>
<dbReference type="SUPFAM" id="SSF53955">
    <property type="entry name" value="Lysozyme-like"/>
    <property type="match status" value="1"/>
</dbReference>
<gene>
    <name evidence="5" type="ORF">MNEG_5388</name>
</gene>
<feature type="signal peptide" evidence="3">
    <location>
        <begin position="1"/>
        <end position="20"/>
    </location>
</feature>
<dbReference type="GO" id="GO:0004568">
    <property type="term" value="F:chitinase activity"/>
    <property type="evidence" value="ECO:0007669"/>
    <property type="project" value="InterPro"/>
</dbReference>
<dbReference type="AlphaFoldDB" id="A0A0D2NAI4"/>
<evidence type="ECO:0000313" key="6">
    <source>
        <dbReference type="Proteomes" id="UP000054498"/>
    </source>
</evidence>
<name>A0A0D2NAI4_9CHLO</name>
<dbReference type="InterPro" id="IPR023346">
    <property type="entry name" value="Lysozyme-like_dom_sf"/>
</dbReference>
<accession>A0A0D2NAI4</accession>
<evidence type="ECO:0000259" key="4">
    <source>
        <dbReference type="Pfam" id="PF00182"/>
    </source>
</evidence>
<evidence type="ECO:0000256" key="1">
    <source>
        <dbReference type="ARBA" id="ARBA00022821"/>
    </source>
</evidence>
<dbReference type="GeneID" id="25738265"/>
<feature type="chain" id="PRO_5002247598" description="Glycoside hydrolase family 19 catalytic domain-containing protein" evidence="3">
    <location>
        <begin position="21"/>
        <end position="319"/>
    </location>
</feature>
<dbReference type="OrthoDB" id="546478at2759"/>